<dbReference type="EMBL" id="JAGSOG010000445">
    <property type="protein sequence ID" value="MBR7839423.1"/>
    <property type="molecule type" value="Genomic_DNA"/>
</dbReference>
<organism evidence="2 3">
    <name type="scientific">Actinospica durhamensis</name>
    <dbReference type="NCBI Taxonomy" id="1508375"/>
    <lineage>
        <taxon>Bacteria</taxon>
        <taxon>Bacillati</taxon>
        <taxon>Actinomycetota</taxon>
        <taxon>Actinomycetes</taxon>
        <taxon>Catenulisporales</taxon>
        <taxon>Actinospicaceae</taxon>
        <taxon>Actinospica</taxon>
    </lineage>
</organism>
<evidence type="ECO:0000313" key="3">
    <source>
        <dbReference type="Proteomes" id="UP000675781"/>
    </source>
</evidence>
<proteinExistence type="predicted"/>
<accession>A0A941EXZ4</accession>
<protein>
    <submittedName>
        <fullName evidence="2">Uncharacterized protein</fullName>
    </submittedName>
</protein>
<sequence length="289" mass="28825">MSFSKLGLAAGLAVSAGFLGAGPAAAGTVSYADTVAALGPNDAYVALYNPGQGWAEVGGPAAAVYLGAPGLFEMGTGGDILQYSGTPGNWTTIGGPGSQFVMDGQHLYGLAIDYSYVAVWNGPGHGWTEIGGSASSIAAGGAGLVSWTDNGKVELYNGTAGSWTQIGGPTQASGDIAVSDTGIYAGTSTGLIEQWTGGQSWTVIGSGGDLLYAGGYGVYMTVGSEQNIEKYSGTPGSWTVIGGYGQQFAVSRSALYGLGPNGDYVAQWNGPGQGWTEIGGPAAWITAGG</sequence>
<reference evidence="2" key="1">
    <citation type="submission" date="2021-04" db="EMBL/GenBank/DDBJ databases">
        <title>Genome based classification of Actinospica acidithermotolerans sp. nov., an actinobacterium isolated from an Indonesian hot spring.</title>
        <authorList>
            <person name="Kusuma A.B."/>
            <person name="Putra K.E."/>
            <person name="Nafisah S."/>
            <person name="Loh J."/>
            <person name="Nouioui I."/>
            <person name="Goodfellow M."/>
        </authorList>
    </citation>
    <scope>NUCLEOTIDE SEQUENCE</scope>
    <source>
        <strain evidence="2">CSCA 57</strain>
    </source>
</reference>
<keyword evidence="3" id="KW-1185">Reference proteome</keyword>
<dbReference type="AlphaFoldDB" id="A0A941EXZ4"/>
<evidence type="ECO:0000256" key="1">
    <source>
        <dbReference type="SAM" id="SignalP"/>
    </source>
</evidence>
<comment type="caution">
    <text evidence="2">The sequence shown here is derived from an EMBL/GenBank/DDBJ whole genome shotgun (WGS) entry which is preliminary data.</text>
</comment>
<dbReference type="RefSeq" id="WP_212533859.1">
    <property type="nucleotide sequence ID" value="NZ_JAGSOG010000445.1"/>
</dbReference>
<feature type="signal peptide" evidence="1">
    <location>
        <begin position="1"/>
        <end position="26"/>
    </location>
</feature>
<feature type="chain" id="PRO_5037022195" evidence="1">
    <location>
        <begin position="27"/>
        <end position="289"/>
    </location>
</feature>
<evidence type="ECO:0000313" key="2">
    <source>
        <dbReference type="EMBL" id="MBR7839423.1"/>
    </source>
</evidence>
<dbReference type="SUPFAM" id="SSF63825">
    <property type="entry name" value="YWTD domain"/>
    <property type="match status" value="1"/>
</dbReference>
<name>A0A941EXZ4_9ACTN</name>
<dbReference type="Proteomes" id="UP000675781">
    <property type="component" value="Unassembled WGS sequence"/>
</dbReference>
<keyword evidence="1" id="KW-0732">Signal</keyword>
<gene>
    <name evidence="2" type="ORF">KDL01_39555</name>
</gene>